<dbReference type="EMBL" id="JAHRHJ020003813">
    <property type="protein sequence ID" value="KAH9289954.1"/>
    <property type="molecule type" value="Genomic_DNA"/>
</dbReference>
<feature type="non-terminal residue" evidence="1">
    <location>
        <position position="1"/>
    </location>
</feature>
<proteinExistence type="predicted"/>
<dbReference type="Proteomes" id="UP000824469">
    <property type="component" value="Unassembled WGS sequence"/>
</dbReference>
<gene>
    <name evidence="1" type="ORF">KI387_034071</name>
</gene>
<keyword evidence="2" id="KW-1185">Reference proteome</keyword>
<evidence type="ECO:0000313" key="2">
    <source>
        <dbReference type="Proteomes" id="UP000824469"/>
    </source>
</evidence>
<dbReference type="AlphaFoldDB" id="A0AA38C482"/>
<comment type="caution">
    <text evidence="1">The sequence shown here is derived from an EMBL/GenBank/DDBJ whole genome shotgun (WGS) entry which is preliminary data.</text>
</comment>
<feature type="non-terminal residue" evidence="1">
    <location>
        <position position="89"/>
    </location>
</feature>
<accession>A0AA38C482</accession>
<protein>
    <submittedName>
        <fullName evidence="1">Uncharacterized protein</fullName>
    </submittedName>
</protein>
<evidence type="ECO:0000313" key="1">
    <source>
        <dbReference type="EMBL" id="KAH9289954.1"/>
    </source>
</evidence>
<organism evidence="1 2">
    <name type="scientific">Taxus chinensis</name>
    <name type="common">Chinese yew</name>
    <name type="synonym">Taxus wallichiana var. chinensis</name>
    <dbReference type="NCBI Taxonomy" id="29808"/>
    <lineage>
        <taxon>Eukaryota</taxon>
        <taxon>Viridiplantae</taxon>
        <taxon>Streptophyta</taxon>
        <taxon>Embryophyta</taxon>
        <taxon>Tracheophyta</taxon>
        <taxon>Spermatophyta</taxon>
        <taxon>Pinopsida</taxon>
        <taxon>Pinidae</taxon>
        <taxon>Conifers II</taxon>
        <taxon>Cupressales</taxon>
        <taxon>Taxaceae</taxon>
        <taxon>Taxus</taxon>
    </lineage>
</organism>
<sequence length="89" mass="9642">MGNACTCYSCSSSTPENNFTIDMPRDVGDLDVLISYIEERVKEIEAKKAHVAKTSGIESSSAGRLASFIQSGNNLLENIVKNVNKQACK</sequence>
<name>A0AA38C482_TAXCH</name>
<reference evidence="1 2" key="1">
    <citation type="journal article" date="2021" name="Nat. Plants">
        <title>The Taxus genome provides insights into paclitaxel biosynthesis.</title>
        <authorList>
            <person name="Xiong X."/>
            <person name="Gou J."/>
            <person name="Liao Q."/>
            <person name="Li Y."/>
            <person name="Zhou Q."/>
            <person name="Bi G."/>
            <person name="Li C."/>
            <person name="Du R."/>
            <person name="Wang X."/>
            <person name="Sun T."/>
            <person name="Guo L."/>
            <person name="Liang H."/>
            <person name="Lu P."/>
            <person name="Wu Y."/>
            <person name="Zhang Z."/>
            <person name="Ro D.K."/>
            <person name="Shang Y."/>
            <person name="Huang S."/>
            <person name="Yan J."/>
        </authorList>
    </citation>
    <scope>NUCLEOTIDE SEQUENCE [LARGE SCALE GENOMIC DNA]</scope>
    <source>
        <strain evidence="1">Ta-2019</strain>
    </source>
</reference>